<reference evidence="2 3" key="1">
    <citation type="journal article" date="2019" name="Int. J. Syst. Evol. Microbiol.">
        <title>The Global Catalogue of Microorganisms (GCM) 10K type strain sequencing project: providing services to taxonomists for standard genome sequencing and annotation.</title>
        <authorList>
            <consortium name="The Broad Institute Genomics Platform"/>
            <consortium name="The Broad Institute Genome Sequencing Center for Infectious Disease"/>
            <person name="Wu L."/>
            <person name="Ma J."/>
        </authorList>
    </citation>
    <scope>NUCLEOTIDE SEQUENCE [LARGE SCALE GENOMIC DNA]</scope>
    <source>
        <strain evidence="2 3">JCM 10425</strain>
    </source>
</reference>
<evidence type="ECO:0000313" key="3">
    <source>
        <dbReference type="Proteomes" id="UP001500967"/>
    </source>
</evidence>
<dbReference type="Proteomes" id="UP001500967">
    <property type="component" value="Unassembled WGS sequence"/>
</dbReference>
<dbReference type="EMBL" id="BAAAGX010000017">
    <property type="protein sequence ID" value="GAA0254595.1"/>
    <property type="molecule type" value="Genomic_DNA"/>
</dbReference>
<protein>
    <submittedName>
        <fullName evidence="2">Class I SAM-dependent methyltransferase</fullName>
    </submittedName>
</protein>
<dbReference type="GO" id="GO:0008168">
    <property type="term" value="F:methyltransferase activity"/>
    <property type="evidence" value="ECO:0007669"/>
    <property type="project" value="UniProtKB-KW"/>
</dbReference>
<dbReference type="Gene3D" id="3.40.50.150">
    <property type="entry name" value="Vaccinia Virus protein VP39"/>
    <property type="match status" value="1"/>
</dbReference>
<dbReference type="InterPro" id="IPR029063">
    <property type="entry name" value="SAM-dependent_MTases_sf"/>
</dbReference>
<keyword evidence="2" id="KW-0808">Transferase</keyword>
<dbReference type="PANTHER" id="PTHR43591:SF24">
    <property type="entry name" value="2-METHOXY-6-POLYPRENYL-1,4-BENZOQUINOL METHYLASE, MITOCHONDRIAL"/>
    <property type="match status" value="1"/>
</dbReference>
<dbReference type="CDD" id="cd02440">
    <property type="entry name" value="AdoMet_MTases"/>
    <property type="match status" value="1"/>
</dbReference>
<evidence type="ECO:0000313" key="2">
    <source>
        <dbReference type="EMBL" id="GAA0254595.1"/>
    </source>
</evidence>
<gene>
    <name evidence="2" type="ORF">GCM10009539_44710</name>
</gene>
<dbReference type="GO" id="GO:0032259">
    <property type="term" value="P:methylation"/>
    <property type="evidence" value="ECO:0007669"/>
    <property type="project" value="UniProtKB-KW"/>
</dbReference>
<sequence length="272" mass="29402">MPADETQTSRWNGPRGRSWVENRALLDDVMRPLETTLVDAVTAAGGRRVLDVGCGTGSTTVAIARQVDECVGVDLAEPMIAAARVRAAEEGSTATFLRADAQEHEFAPGEFDTVVSRFGVMFFPDAVAAFANLRRAVRPGGALRCLVWRGPADNPFMTVTETAAGPLVPNLPVSPPEAPGRFAFAEPGVVHRALDPSWHDVALEPVDVECWMPEPELIGYFTKFGPLGLVYADLDPATRERAVTAVRAAYQPFVDGDRVRWNAACWLISARA</sequence>
<dbReference type="RefSeq" id="WP_344650835.1">
    <property type="nucleotide sequence ID" value="NZ_BAAAGX010000017.1"/>
</dbReference>
<dbReference type="PANTHER" id="PTHR43591">
    <property type="entry name" value="METHYLTRANSFERASE"/>
    <property type="match status" value="1"/>
</dbReference>
<proteinExistence type="predicted"/>
<evidence type="ECO:0000259" key="1">
    <source>
        <dbReference type="Pfam" id="PF13649"/>
    </source>
</evidence>
<dbReference type="Pfam" id="PF13649">
    <property type="entry name" value="Methyltransf_25"/>
    <property type="match status" value="1"/>
</dbReference>
<accession>A0ABN0ULJ5</accession>
<comment type="caution">
    <text evidence="2">The sequence shown here is derived from an EMBL/GenBank/DDBJ whole genome shotgun (WGS) entry which is preliminary data.</text>
</comment>
<dbReference type="SUPFAM" id="SSF53335">
    <property type="entry name" value="S-adenosyl-L-methionine-dependent methyltransferases"/>
    <property type="match status" value="1"/>
</dbReference>
<keyword evidence="2" id="KW-0489">Methyltransferase</keyword>
<keyword evidence="3" id="KW-1185">Reference proteome</keyword>
<feature type="domain" description="Methyltransferase" evidence="1">
    <location>
        <begin position="49"/>
        <end position="141"/>
    </location>
</feature>
<name>A0ABN0ULJ5_9ACTN</name>
<organism evidence="2 3">
    <name type="scientific">Cryptosporangium japonicum</name>
    <dbReference type="NCBI Taxonomy" id="80872"/>
    <lineage>
        <taxon>Bacteria</taxon>
        <taxon>Bacillati</taxon>
        <taxon>Actinomycetota</taxon>
        <taxon>Actinomycetes</taxon>
        <taxon>Cryptosporangiales</taxon>
        <taxon>Cryptosporangiaceae</taxon>
        <taxon>Cryptosporangium</taxon>
    </lineage>
</organism>
<dbReference type="InterPro" id="IPR041698">
    <property type="entry name" value="Methyltransf_25"/>
</dbReference>